<sequence length="147" mass="15106">MGRTKLVPLAVVAAVLGVGSPAVAAGPDTTIRIAHRAGALYPYDPSFDGGGPTYPATSVRGAVRNCPDGSYWLSATLEQDGLPTEWATTARGAGEVICDGGTGVAAMAFYRADPVLHPGRARVWFQLHSNTDGSVLAEATATVRIPG</sequence>
<protein>
    <submittedName>
        <fullName evidence="2">Uncharacterized protein</fullName>
    </submittedName>
</protein>
<dbReference type="EMBL" id="FMCX01000001">
    <property type="protein sequence ID" value="SCE64775.1"/>
    <property type="molecule type" value="Genomic_DNA"/>
</dbReference>
<evidence type="ECO:0000313" key="2">
    <source>
        <dbReference type="EMBL" id="SCE64775.1"/>
    </source>
</evidence>
<feature type="signal peptide" evidence="1">
    <location>
        <begin position="1"/>
        <end position="24"/>
    </location>
</feature>
<gene>
    <name evidence="2" type="ORF">GA0070564_10193</name>
</gene>
<keyword evidence="3" id="KW-1185">Reference proteome</keyword>
<evidence type="ECO:0000256" key="1">
    <source>
        <dbReference type="SAM" id="SignalP"/>
    </source>
</evidence>
<feature type="chain" id="PRO_5008704308" evidence="1">
    <location>
        <begin position="25"/>
        <end position="147"/>
    </location>
</feature>
<dbReference type="OrthoDB" id="3404649at2"/>
<dbReference type="RefSeq" id="WP_091601060.1">
    <property type="nucleotide sequence ID" value="NZ_FMCX01000001.1"/>
</dbReference>
<name>A0A1C4TZ86_9ACTN</name>
<evidence type="ECO:0000313" key="3">
    <source>
        <dbReference type="Proteomes" id="UP000199504"/>
    </source>
</evidence>
<accession>A0A1C4TZ86</accession>
<proteinExistence type="predicted"/>
<dbReference type="AlphaFoldDB" id="A0A1C4TZ86"/>
<keyword evidence="1" id="KW-0732">Signal</keyword>
<dbReference type="Proteomes" id="UP000199504">
    <property type="component" value="Unassembled WGS sequence"/>
</dbReference>
<organism evidence="2 3">
    <name type="scientific">Micromonospora mirobrigensis</name>
    <dbReference type="NCBI Taxonomy" id="262898"/>
    <lineage>
        <taxon>Bacteria</taxon>
        <taxon>Bacillati</taxon>
        <taxon>Actinomycetota</taxon>
        <taxon>Actinomycetes</taxon>
        <taxon>Micromonosporales</taxon>
        <taxon>Micromonosporaceae</taxon>
        <taxon>Micromonospora</taxon>
    </lineage>
</organism>
<reference evidence="3" key="1">
    <citation type="submission" date="2016-06" db="EMBL/GenBank/DDBJ databases">
        <authorList>
            <person name="Varghese N."/>
            <person name="Submissions Spin"/>
        </authorList>
    </citation>
    <scope>NUCLEOTIDE SEQUENCE [LARGE SCALE GENOMIC DNA]</scope>
    <source>
        <strain evidence="3">DSM 44830</strain>
    </source>
</reference>